<dbReference type="RefSeq" id="WP_132951109.1">
    <property type="nucleotide sequence ID" value="NZ_SLXU01000005.1"/>
</dbReference>
<evidence type="ECO:0000313" key="3">
    <source>
        <dbReference type="Proteomes" id="UP000295050"/>
    </source>
</evidence>
<organism evidence="2 3">
    <name type="scientific">Rhodovulum bhavnagarense</name>
    <dbReference type="NCBI Taxonomy" id="992286"/>
    <lineage>
        <taxon>Bacteria</taxon>
        <taxon>Pseudomonadati</taxon>
        <taxon>Pseudomonadota</taxon>
        <taxon>Alphaproteobacteria</taxon>
        <taxon>Rhodobacterales</taxon>
        <taxon>Paracoccaceae</taxon>
        <taxon>Rhodovulum</taxon>
    </lineage>
</organism>
<feature type="signal peptide" evidence="1">
    <location>
        <begin position="1"/>
        <end position="30"/>
    </location>
</feature>
<accession>A0A4R2RNF3</accession>
<dbReference type="OrthoDB" id="7929427at2"/>
<protein>
    <recommendedName>
        <fullName evidence="4">Tetratricopeptide repeat protein</fullName>
    </recommendedName>
</protein>
<comment type="caution">
    <text evidence="2">The sequence shown here is derived from an EMBL/GenBank/DDBJ whole genome shotgun (WGS) entry which is preliminary data.</text>
</comment>
<sequence>MSTSLRPSRIGACIRGIALFLAAAPGAARAEAPLSAIDWLSESVAAPGVVTPGPALIPPGTLAPITVIPLGRTSPDAVGILPARLTGLASNLWGPGDPSTIAGAIRAERVDTLPAIQALMLKILLAELDPPTGSGGEGQILLARLDKLLDLGALDQAQALVERAGPTDPALFRRWFDIALLTGQEDRACAAMRATPGIAPTFPARIFCLARGGDWNAAALTLETARALGFVSDEEDALLARFLDPDLAEGAEPLPAPTRPSPLIYRMREAIGEPLPSATLPLAFARADLRRTAGWKARIAAAERLARTGVLTPNQLLGVWTERKPAASGGLWERVAALQAFDVAMLSGKPGSVARALPRAWAEMQKARLEVPFAELYGPRLSQLALDGEAGALAFRVGLLSSDYEAVARAHAPANAQEAFLVGLALDAIGAASTDDALAAALRDGFADRPLPRAQERLIREGRQGEAVLAAIDLITDGARGDIADISRALAVLRHLGLKDSARQSALQLMLLERRG</sequence>
<dbReference type="EMBL" id="SLXU01000005">
    <property type="protein sequence ID" value="TCP61321.1"/>
    <property type="molecule type" value="Genomic_DNA"/>
</dbReference>
<reference evidence="2 3" key="1">
    <citation type="submission" date="2019-03" db="EMBL/GenBank/DDBJ databases">
        <title>Genomic Encyclopedia of Type Strains, Phase IV (KMG-IV): sequencing the most valuable type-strain genomes for metagenomic binning, comparative biology and taxonomic classification.</title>
        <authorList>
            <person name="Goeker M."/>
        </authorList>
    </citation>
    <scope>NUCLEOTIDE SEQUENCE [LARGE SCALE GENOMIC DNA]</scope>
    <source>
        <strain evidence="2 3">DSM 24766</strain>
    </source>
</reference>
<evidence type="ECO:0008006" key="4">
    <source>
        <dbReference type="Google" id="ProtNLM"/>
    </source>
</evidence>
<feature type="chain" id="PRO_5020692764" description="Tetratricopeptide repeat protein" evidence="1">
    <location>
        <begin position="31"/>
        <end position="516"/>
    </location>
</feature>
<proteinExistence type="predicted"/>
<dbReference type="AlphaFoldDB" id="A0A4R2RNF3"/>
<evidence type="ECO:0000256" key="1">
    <source>
        <dbReference type="SAM" id="SignalP"/>
    </source>
</evidence>
<keyword evidence="1" id="KW-0732">Signal</keyword>
<evidence type="ECO:0000313" key="2">
    <source>
        <dbReference type="EMBL" id="TCP61321.1"/>
    </source>
</evidence>
<name>A0A4R2RNF3_9RHOB</name>
<gene>
    <name evidence="2" type="ORF">EV663_10539</name>
</gene>
<keyword evidence="3" id="KW-1185">Reference proteome</keyword>
<dbReference type="Proteomes" id="UP000295050">
    <property type="component" value="Unassembled WGS sequence"/>
</dbReference>